<proteinExistence type="inferred from homology"/>
<evidence type="ECO:0000256" key="8">
    <source>
        <dbReference type="ARBA" id="ARBA00023242"/>
    </source>
</evidence>
<evidence type="ECO:0000313" key="10">
    <source>
        <dbReference type="EMBL" id="VUZ53812.1"/>
    </source>
</evidence>
<dbReference type="GO" id="GO:0034475">
    <property type="term" value="P:U4 snRNA 3'-end processing"/>
    <property type="evidence" value="ECO:0007669"/>
    <property type="project" value="TreeGrafter"/>
</dbReference>
<dbReference type="InterPro" id="IPR027408">
    <property type="entry name" value="PNPase/RNase_PH_dom_sf"/>
</dbReference>
<dbReference type="GO" id="GO:0000176">
    <property type="term" value="C:nuclear exosome (RNase complex)"/>
    <property type="evidence" value="ECO:0007669"/>
    <property type="project" value="TreeGrafter"/>
</dbReference>
<dbReference type="GO" id="GO:0071028">
    <property type="term" value="P:nuclear mRNA surveillance"/>
    <property type="evidence" value="ECO:0007669"/>
    <property type="project" value="TreeGrafter"/>
</dbReference>
<dbReference type="GO" id="GO:0000177">
    <property type="term" value="C:cytoplasmic exosome (RNase complex)"/>
    <property type="evidence" value="ECO:0007669"/>
    <property type="project" value="TreeGrafter"/>
</dbReference>
<dbReference type="InterPro" id="IPR050080">
    <property type="entry name" value="RNase_PH"/>
</dbReference>
<dbReference type="PANTHER" id="PTHR11953">
    <property type="entry name" value="EXOSOME COMPLEX COMPONENT"/>
    <property type="match status" value="1"/>
</dbReference>
<keyword evidence="11" id="KW-1185">Reference proteome</keyword>
<dbReference type="InterPro" id="IPR001247">
    <property type="entry name" value="ExoRNase_PH_dom1"/>
</dbReference>
<evidence type="ECO:0000313" key="11">
    <source>
        <dbReference type="Proteomes" id="UP000321570"/>
    </source>
</evidence>
<keyword evidence="4" id="KW-0963">Cytoplasm</keyword>
<evidence type="ECO:0000256" key="5">
    <source>
        <dbReference type="ARBA" id="ARBA00022552"/>
    </source>
</evidence>
<dbReference type="GO" id="GO:0005730">
    <property type="term" value="C:nucleolus"/>
    <property type="evidence" value="ECO:0007669"/>
    <property type="project" value="TreeGrafter"/>
</dbReference>
<evidence type="ECO:0000256" key="6">
    <source>
        <dbReference type="ARBA" id="ARBA00022835"/>
    </source>
</evidence>
<keyword evidence="8" id="KW-0539">Nucleus</keyword>
<evidence type="ECO:0000259" key="9">
    <source>
        <dbReference type="Pfam" id="PF01138"/>
    </source>
</evidence>
<reference evidence="10 11" key="1">
    <citation type="submission" date="2019-07" db="EMBL/GenBank/DDBJ databases">
        <authorList>
            <person name="Jastrzebski P J."/>
            <person name="Paukszto L."/>
            <person name="Jastrzebski P J."/>
        </authorList>
    </citation>
    <scope>NUCLEOTIDE SEQUENCE [LARGE SCALE GENOMIC DNA]</scope>
    <source>
        <strain evidence="10 11">WMS-il1</strain>
    </source>
</reference>
<protein>
    <recommendedName>
        <fullName evidence="9">Exoribonuclease phosphorolytic domain-containing protein</fullName>
    </recommendedName>
</protein>
<keyword evidence="5" id="KW-0698">rRNA processing</keyword>
<keyword evidence="7" id="KW-0694">RNA-binding</keyword>
<dbReference type="GO" id="GO:0003723">
    <property type="term" value="F:RNA binding"/>
    <property type="evidence" value="ECO:0007669"/>
    <property type="project" value="UniProtKB-KW"/>
</dbReference>
<feature type="domain" description="Exoribonuclease phosphorolytic" evidence="9">
    <location>
        <begin position="32"/>
        <end position="159"/>
    </location>
</feature>
<dbReference type="GO" id="GO:0071051">
    <property type="term" value="P:poly(A)-dependent snoRNA 3'-end processing"/>
    <property type="evidence" value="ECO:0007669"/>
    <property type="project" value="TreeGrafter"/>
</dbReference>
<evidence type="ECO:0000256" key="2">
    <source>
        <dbReference type="ARBA" id="ARBA00004496"/>
    </source>
</evidence>
<comment type="subcellular location">
    <subcellularLocation>
        <location evidence="2">Cytoplasm</location>
    </subcellularLocation>
    <subcellularLocation>
        <location evidence="1">Nucleus</location>
    </subcellularLocation>
</comment>
<dbReference type="AlphaFoldDB" id="A0A564Z2X7"/>
<evidence type="ECO:0000256" key="7">
    <source>
        <dbReference type="ARBA" id="ARBA00022884"/>
    </source>
</evidence>
<dbReference type="SUPFAM" id="SSF54211">
    <property type="entry name" value="Ribosomal protein S5 domain 2-like"/>
    <property type="match status" value="1"/>
</dbReference>
<evidence type="ECO:0000256" key="4">
    <source>
        <dbReference type="ARBA" id="ARBA00022490"/>
    </source>
</evidence>
<organism evidence="10 11">
    <name type="scientific">Hymenolepis diminuta</name>
    <name type="common">Rat tapeworm</name>
    <dbReference type="NCBI Taxonomy" id="6216"/>
    <lineage>
        <taxon>Eukaryota</taxon>
        <taxon>Metazoa</taxon>
        <taxon>Spiralia</taxon>
        <taxon>Lophotrochozoa</taxon>
        <taxon>Platyhelminthes</taxon>
        <taxon>Cestoda</taxon>
        <taxon>Eucestoda</taxon>
        <taxon>Cyclophyllidea</taxon>
        <taxon>Hymenolepididae</taxon>
        <taxon>Hymenolepis</taxon>
    </lineage>
</organism>
<dbReference type="Pfam" id="PF01138">
    <property type="entry name" value="RNase_PH"/>
    <property type="match status" value="1"/>
</dbReference>
<comment type="similarity">
    <text evidence="3">Belongs to the RNase PH family.</text>
</comment>
<dbReference type="GO" id="GO:0006364">
    <property type="term" value="P:rRNA processing"/>
    <property type="evidence" value="ECO:0007669"/>
    <property type="project" value="UniProtKB-KW"/>
</dbReference>
<dbReference type="Gene3D" id="3.30.230.70">
    <property type="entry name" value="GHMP Kinase, N-terminal domain"/>
    <property type="match status" value="1"/>
</dbReference>
<evidence type="ECO:0000256" key="3">
    <source>
        <dbReference type="ARBA" id="ARBA00006678"/>
    </source>
</evidence>
<dbReference type="GO" id="GO:0016075">
    <property type="term" value="P:rRNA catabolic process"/>
    <property type="evidence" value="ECO:0007669"/>
    <property type="project" value="TreeGrafter"/>
</dbReference>
<name>A0A564Z2X7_HYMDI</name>
<dbReference type="PANTHER" id="PTHR11953:SF2">
    <property type="entry name" value="EXOSOME COMPLEX COMPONENT MTR3"/>
    <property type="match status" value="1"/>
</dbReference>
<sequence>MDRFKAPPEALDLCYFIRPKKIERPIDQLPQIYFTMGINPTADGSAYLEYNNIKVVCSVCGPIDIKQDGQLYTSFNFAPFCSQIRREGGRDAEEKRLSQLLLTALEPSIVLDSFPRGKYIVAVTVLDDGTELGDQISNISSCLSAGITCATLALVNSGVQMYDLAIGLDIDTSSLSSADCNEERTSSIALLTQLRQVSMFNAEKLELKSPQTLQKVFGDAFQRADRLHATIRNAILTMYKEHGTKL</sequence>
<accession>A0A564Z2X7</accession>
<dbReference type="InterPro" id="IPR020568">
    <property type="entry name" value="Ribosomal_Su5_D2-typ_SF"/>
</dbReference>
<gene>
    <name evidence="10" type="ORF">WMSIL1_LOCUS12079</name>
</gene>
<dbReference type="EMBL" id="CABIJS010000577">
    <property type="protein sequence ID" value="VUZ53812.1"/>
    <property type="molecule type" value="Genomic_DNA"/>
</dbReference>
<keyword evidence="6" id="KW-0271">Exosome</keyword>
<evidence type="ECO:0000256" key="1">
    <source>
        <dbReference type="ARBA" id="ARBA00004123"/>
    </source>
</evidence>
<dbReference type="Proteomes" id="UP000321570">
    <property type="component" value="Unassembled WGS sequence"/>
</dbReference>